<keyword evidence="3" id="KW-1185">Reference proteome</keyword>
<feature type="signal peptide" evidence="1">
    <location>
        <begin position="1"/>
        <end position="18"/>
    </location>
</feature>
<feature type="chain" id="PRO_5034720740" evidence="1">
    <location>
        <begin position="19"/>
        <end position="197"/>
    </location>
</feature>
<proteinExistence type="predicted"/>
<dbReference type="Proteomes" id="UP000620104">
    <property type="component" value="Unassembled WGS sequence"/>
</dbReference>
<evidence type="ECO:0000256" key="1">
    <source>
        <dbReference type="SAM" id="SignalP"/>
    </source>
</evidence>
<reference evidence="2" key="1">
    <citation type="submission" date="2020-07" db="EMBL/GenBank/DDBJ databases">
        <title>Draft Genome Sequence of a Deep-Sea Yeast, Naganishia (Cryptococcus) liquefaciens strain N6.</title>
        <authorList>
            <person name="Han Y.W."/>
            <person name="Kajitani R."/>
            <person name="Morimoto H."/>
            <person name="Parhat M."/>
            <person name="Tsubouchi H."/>
            <person name="Bakenova O."/>
            <person name="Ogata M."/>
            <person name="Argunhan B."/>
            <person name="Aoki R."/>
            <person name="Kajiwara S."/>
            <person name="Itoh T."/>
            <person name="Iwasaki H."/>
        </authorList>
    </citation>
    <scope>NUCLEOTIDE SEQUENCE</scope>
    <source>
        <strain evidence="2">N6</strain>
    </source>
</reference>
<evidence type="ECO:0000313" key="2">
    <source>
        <dbReference type="EMBL" id="GHJ89344.1"/>
    </source>
</evidence>
<protein>
    <submittedName>
        <fullName evidence="2">Uncharacterized protein</fullName>
    </submittedName>
</protein>
<organism evidence="2 3">
    <name type="scientific">Naganishia liquefaciens</name>
    <dbReference type="NCBI Taxonomy" id="104408"/>
    <lineage>
        <taxon>Eukaryota</taxon>
        <taxon>Fungi</taxon>
        <taxon>Dikarya</taxon>
        <taxon>Basidiomycota</taxon>
        <taxon>Agaricomycotina</taxon>
        <taxon>Tremellomycetes</taxon>
        <taxon>Filobasidiales</taxon>
        <taxon>Filobasidiaceae</taxon>
        <taxon>Naganishia</taxon>
    </lineage>
</organism>
<name>A0A8H3U050_9TREE</name>
<dbReference type="OrthoDB" id="10531208at2759"/>
<accession>A0A8H3U050</accession>
<evidence type="ECO:0000313" key="3">
    <source>
        <dbReference type="Proteomes" id="UP000620104"/>
    </source>
</evidence>
<comment type="caution">
    <text evidence="2">The sequence shown here is derived from an EMBL/GenBank/DDBJ whole genome shotgun (WGS) entry which is preliminary data.</text>
</comment>
<dbReference type="AlphaFoldDB" id="A0A8H3U050"/>
<gene>
    <name evidence="2" type="ORF">NliqN6_5746</name>
</gene>
<keyword evidence="1" id="KW-0732">Signal</keyword>
<dbReference type="EMBL" id="BLZA01000040">
    <property type="protein sequence ID" value="GHJ89344.1"/>
    <property type="molecule type" value="Genomic_DNA"/>
</dbReference>
<sequence length="197" mass="20160">MYFRLTSIIALVAIVANAAPVSVNYDYGNSSPSMAANGVSAGAAPTTITAIPGTFDRNMTDTAIVNTAASCPIAFQSAKDTIVASQNVEATLAGLLAQTKAITSLASLAEMFKSLWPGYSKTIATEFKPFAATLPPTDAVCKGQINVCLSSLLSTTKLVTSSPSDAAAACLAIKTSCGKFYKPTDISSMVKGCAGLI</sequence>